<dbReference type="EMBL" id="VZPS01000004">
    <property type="protein sequence ID" value="KAB0486652.1"/>
    <property type="molecule type" value="Genomic_DNA"/>
</dbReference>
<dbReference type="Proteomes" id="UP000198549">
    <property type="component" value="Chromosome I"/>
</dbReference>
<reference evidence="2 7" key="4">
    <citation type="submission" date="2019-09" db="EMBL/GenBank/DDBJ databases">
        <title>Draft genome sequences of 48 bacterial type strains from the CCUG.</title>
        <authorList>
            <person name="Tunovic T."/>
            <person name="Pineiro-Iglesias B."/>
            <person name="Unosson C."/>
            <person name="Inganas E."/>
            <person name="Ohlen M."/>
            <person name="Cardew S."/>
            <person name="Jensie-Markopoulos S."/>
            <person name="Salva-Serra F."/>
            <person name="Jaen-Luchoro D."/>
            <person name="Karlsson R."/>
            <person name="Svensson-Stadler L."/>
            <person name="Chun J."/>
            <person name="Moore E."/>
        </authorList>
    </citation>
    <scope>NUCLEOTIDE SEQUENCE [LARGE SCALE GENOMIC DNA]</scope>
    <source>
        <strain evidence="2 7">CCUG 53116</strain>
    </source>
</reference>
<sequence length="156" mass="17255">MNIRAMCGAIFICSAIAMIPAVSMATIAQGKNEEQISSKLQHLAKTWADKKPEDIVKSMYVDETEITGEGVPELYTGHQALVGLIGHLMESSKSTTIDLNRFKQLTDNVAYTWVTWNVTPADASAPFQMKSLFVWKKIGNDWRIVADMFANGAMPN</sequence>
<dbReference type="AlphaFoldDB" id="A0A1H0IRQ4"/>
<feature type="chain" id="PRO_5015064683" evidence="1">
    <location>
        <begin position="29"/>
        <end position="156"/>
    </location>
</feature>
<dbReference type="Proteomes" id="UP000460142">
    <property type="component" value="Unassembled WGS sequence"/>
</dbReference>
<dbReference type="RefSeq" id="WP_075946069.1">
    <property type="nucleotide sequence ID" value="NZ_LT629709.1"/>
</dbReference>
<organism evidence="4 6">
    <name type="scientific">Pseudomonas reinekei</name>
    <dbReference type="NCBI Taxonomy" id="395598"/>
    <lineage>
        <taxon>Bacteria</taxon>
        <taxon>Pseudomonadati</taxon>
        <taxon>Pseudomonadota</taxon>
        <taxon>Gammaproteobacteria</taxon>
        <taxon>Pseudomonadales</taxon>
        <taxon>Pseudomonadaceae</taxon>
        <taxon>Pseudomonas</taxon>
    </lineage>
</organism>
<dbReference type="Gene3D" id="3.10.450.50">
    <property type="match status" value="1"/>
</dbReference>
<evidence type="ECO:0000313" key="6">
    <source>
        <dbReference type="Proteomes" id="UP000198549"/>
    </source>
</evidence>
<gene>
    <name evidence="3" type="ORF">BVK86_08925</name>
    <name evidence="2" type="ORF">F7R15_07150</name>
    <name evidence="4" type="ORF">SAMN04490202_0625</name>
</gene>
<keyword evidence="5" id="KW-1185">Reference proteome</keyword>
<reference evidence="5" key="3">
    <citation type="submission" date="2017-01" db="EMBL/GenBank/DDBJ databases">
        <authorList>
            <person name="Poblete-Castro I."/>
        </authorList>
    </citation>
    <scope>NUCLEOTIDE SEQUENCE [LARGE SCALE GENOMIC DNA]</scope>
    <source>
        <strain evidence="5">DSM 18361 / CCUG 53116 / MT1</strain>
    </source>
</reference>
<keyword evidence="1" id="KW-0732">Signal</keyword>
<evidence type="ECO:0000256" key="1">
    <source>
        <dbReference type="SAM" id="SignalP"/>
    </source>
</evidence>
<dbReference type="InterPro" id="IPR032710">
    <property type="entry name" value="NTF2-like_dom_sf"/>
</dbReference>
<protein>
    <submittedName>
        <fullName evidence="2">Nuclear transport factor 2 family protein</fullName>
    </submittedName>
</protein>
<evidence type="ECO:0000313" key="4">
    <source>
        <dbReference type="EMBL" id="SDO34065.1"/>
    </source>
</evidence>
<dbReference type="OrthoDB" id="6903880at2"/>
<dbReference type="EMBL" id="MSTQ01000004">
    <property type="protein sequence ID" value="OLU04350.1"/>
    <property type="molecule type" value="Genomic_DNA"/>
</dbReference>
<reference evidence="3" key="2">
    <citation type="submission" date="2017-01" db="EMBL/GenBank/DDBJ databases">
        <authorList>
            <person name="Mah S.A."/>
            <person name="Swanson W.J."/>
            <person name="Moy G.W."/>
            <person name="Vacquier V.D."/>
        </authorList>
    </citation>
    <scope>NUCLEOTIDE SEQUENCE [LARGE SCALE GENOMIC DNA]</scope>
    <source>
        <strain evidence="3">MT1</strain>
    </source>
</reference>
<evidence type="ECO:0000313" key="3">
    <source>
        <dbReference type="EMBL" id="OLU04350.1"/>
    </source>
</evidence>
<accession>A0A1H0IRQ4</accession>
<evidence type="ECO:0000313" key="2">
    <source>
        <dbReference type="EMBL" id="KAB0486652.1"/>
    </source>
</evidence>
<evidence type="ECO:0000313" key="5">
    <source>
        <dbReference type="Proteomes" id="UP000186756"/>
    </source>
</evidence>
<proteinExistence type="predicted"/>
<reference evidence="4 6" key="1">
    <citation type="submission" date="2016-10" db="EMBL/GenBank/DDBJ databases">
        <authorList>
            <person name="de Groot N.N."/>
        </authorList>
    </citation>
    <scope>NUCLEOTIDE SEQUENCE [LARGE SCALE GENOMIC DNA]</scope>
    <source>
        <strain evidence="4 6">BS3776</strain>
    </source>
</reference>
<dbReference type="SUPFAM" id="SSF54427">
    <property type="entry name" value="NTF2-like"/>
    <property type="match status" value="1"/>
</dbReference>
<name>A0A1H0IRQ4_PSERE</name>
<feature type="signal peptide" evidence="1">
    <location>
        <begin position="1"/>
        <end position="28"/>
    </location>
</feature>
<dbReference type="EMBL" id="LT629709">
    <property type="protein sequence ID" value="SDO34065.1"/>
    <property type="molecule type" value="Genomic_DNA"/>
</dbReference>
<evidence type="ECO:0000313" key="7">
    <source>
        <dbReference type="Proteomes" id="UP000460142"/>
    </source>
</evidence>
<dbReference type="Proteomes" id="UP000186756">
    <property type="component" value="Unassembled WGS sequence"/>
</dbReference>